<evidence type="ECO:0008006" key="3">
    <source>
        <dbReference type="Google" id="ProtNLM"/>
    </source>
</evidence>
<dbReference type="PANTHER" id="PTHR13318">
    <property type="entry name" value="PARTNER OF PAIRED, ISOFORM B-RELATED"/>
    <property type="match status" value="1"/>
</dbReference>
<evidence type="ECO:0000313" key="2">
    <source>
        <dbReference type="Proteomes" id="UP000265703"/>
    </source>
</evidence>
<comment type="caution">
    <text evidence="1">The sequence shown here is derived from an EMBL/GenBank/DDBJ whole genome shotgun (WGS) entry which is preliminary data.</text>
</comment>
<reference evidence="1 2" key="1">
    <citation type="submission" date="2018-06" db="EMBL/GenBank/DDBJ databases">
        <title>Comparative genomics reveals the genomic features of Rhizophagus irregularis, R. cerebriforme, R. diaphanum and Gigaspora rosea, and their symbiotic lifestyle signature.</title>
        <authorList>
            <person name="Morin E."/>
            <person name="San Clemente H."/>
            <person name="Chen E.C.H."/>
            <person name="De La Providencia I."/>
            <person name="Hainaut M."/>
            <person name="Kuo A."/>
            <person name="Kohler A."/>
            <person name="Murat C."/>
            <person name="Tang N."/>
            <person name="Roy S."/>
            <person name="Loubradou J."/>
            <person name="Henrissat B."/>
            <person name="Grigoriev I.V."/>
            <person name="Corradi N."/>
            <person name="Roux C."/>
            <person name="Martin F.M."/>
        </authorList>
    </citation>
    <scope>NUCLEOTIDE SEQUENCE [LARGE SCALE GENOMIC DNA]</scope>
    <source>
        <strain evidence="1 2">DAOM 227022</strain>
    </source>
</reference>
<evidence type="ECO:0000313" key="1">
    <source>
        <dbReference type="EMBL" id="RIA79198.1"/>
    </source>
</evidence>
<proteinExistence type="predicted"/>
<sequence length="472" mass="55298">MSSQLPIDCLIKILECLEKDKTTLHSCLLVNHILCRISVEILWRNIWSFYLATDKRISSRILDTLIACLPNESKILINEIGILTEKSSLFNYASFCKVLSIDHIIKMICCNIEDPNHIILSQIMKMFMKQISSLKMLIHFSYHQINILNFIDFSEAKNCLKNLSKLKCNSYTHAEFYHQISQICHNIQKLDLVYCITISNNMKELISLQNDLKYLSLYYSILGYGNYYNNCNDFVINIVPSLIIHSNTLTTLRLEGELPLSFITKLINLQYLHFTIGNRNYESFKEMQYFTFPHLQILKLDKGFPIVEMLIMLVEFLKNNGMNLKKLYMKNIYEDSYKYNDSILNLAIALFCPNLKSLCTQFTKNVMKYIFQYCQRLEKIKLLSGIEYPFEGEQVLEIVGKYSSKNFHELKLYSSGELGSVELESFFIDWKDASRKPISLIVSNYTFAKTKRNRKIIRKYKNLGVIKKFLKI</sequence>
<dbReference type="Gene3D" id="3.80.10.10">
    <property type="entry name" value="Ribonuclease Inhibitor"/>
    <property type="match status" value="1"/>
</dbReference>
<dbReference type="EMBL" id="QKYT01001472">
    <property type="protein sequence ID" value="RIA79198.1"/>
    <property type="molecule type" value="Genomic_DNA"/>
</dbReference>
<dbReference type="InterPro" id="IPR032675">
    <property type="entry name" value="LRR_dom_sf"/>
</dbReference>
<dbReference type="STRING" id="658196.A0A397RZS5"/>
<gene>
    <name evidence="1" type="ORF">C1645_841294</name>
</gene>
<dbReference type="GO" id="GO:0019005">
    <property type="term" value="C:SCF ubiquitin ligase complex"/>
    <property type="evidence" value="ECO:0007669"/>
    <property type="project" value="TreeGrafter"/>
</dbReference>
<keyword evidence="2" id="KW-1185">Reference proteome</keyword>
<dbReference type="GO" id="GO:0031146">
    <property type="term" value="P:SCF-dependent proteasomal ubiquitin-dependent protein catabolic process"/>
    <property type="evidence" value="ECO:0007669"/>
    <property type="project" value="TreeGrafter"/>
</dbReference>
<dbReference type="OrthoDB" id="550575at2759"/>
<dbReference type="AlphaFoldDB" id="A0A397RZS5"/>
<dbReference type="Proteomes" id="UP000265703">
    <property type="component" value="Unassembled WGS sequence"/>
</dbReference>
<organism evidence="1 2">
    <name type="scientific">Glomus cerebriforme</name>
    <dbReference type="NCBI Taxonomy" id="658196"/>
    <lineage>
        <taxon>Eukaryota</taxon>
        <taxon>Fungi</taxon>
        <taxon>Fungi incertae sedis</taxon>
        <taxon>Mucoromycota</taxon>
        <taxon>Glomeromycotina</taxon>
        <taxon>Glomeromycetes</taxon>
        <taxon>Glomerales</taxon>
        <taxon>Glomeraceae</taxon>
        <taxon>Glomus</taxon>
    </lineage>
</organism>
<name>A0A397RZS5_9GLOM</name>
<accession>A0A397RZS5</accession>
<protein>
    <recommendedName>
        <fullName evidence="3">F-box domain-containing protein</fullName>
    </recommendedName>
</protein>
<dbReference type="SUPFAM" id="SSF52047">
    <property type="entry name" value="RNI-like"/>
    <property type="match status" value="1"/>
</dbReference>